<dbReference type="InParanoid" id="A0A6J0BRB8"/>
<dbReference type="PROSITE" id="PS50836">
    <property type="entry name" value="DOMON"/>
    <property type="match status" value="1"/>
</dbReference>
<dbReference type="FunCoup" id="A0A6J0BRB8">
    <property type="interactions" value="37"/>
</dbReference>
<dbReference type="SMART" id="SM00664">
    <property type="entry name" value="DoH"/>
    <property type="match status" value="1"/>
</dbReference>
<feature type="compositionally biased region" description="Basic and acidic residues" evidence="2">
    <location>
        <begin position="520"/>
        <end position="534"/>
    </location>
</feature>
<organism evidence="6">
    <name type="scientific">Neodiprion lecontei</name>
    <name type="common">Redheaded pine sawfly</name>
    <dbReference type="NCBI Taxonomy" id="441921"/>
    <lineage>
        <taxon>Eukaryota</taxon>
        <taxon>Metazoa</taxon>
        <taxon>Ecdysozoa</taxon>
        <taxon>Arthropoda</taxon>
        <taxon>Hexapoda</taxon>
        <taxon>Insecta</taxon>
        <taxon>Pterygota</taxon>
        <taxon>Neoptera</taxon>
        <taxon>Endopterygota</taxon>
        <taxon>Hymenoptera</taxon>
        <taxon>Tenthredinoidea</taxon>
        <taxon>Diprionidae</taxon>
        <taxon>Diprioninae</taxon>
        <taxon>Neodiprion</taxon>
    </lineage>
</organism>
<feature type="region of interest" description="Disordered" evidence="2">
    <location>
        <begin position="508"/>
        <end position="566"/>
    </location>
</feature>
<dbReference type="Pfam" id="PF10517">
    <property type="entry name" value="DM13"/>
    <property type="match status" value="2"/>
</dbReference>
<dbReference type="AlphaFoldDB" id="A0A6J0BRB8"/>
<feature type="compositionally biased region" description="Basic and acidic residues" evidence="2">
    <location>
        <begin position="1056"/>
        <end position="1067"/>
    </location>
</feature>
<feature type="region of interest" description="Disordered" evidence="2">
    <location>
        <begin position="961"/>
        <end position="1039"/>
    </location>
</feature>
<feature type="domain" description="DOMON" evidence="3">
    <location>
        <begin position="350"/>
        <end position="482"/>
    </location>
</feature>
<evidence type="ECO:0000313" key="5">
    <source>
        <dbReference type="Proteomes" id="UP000829291"/>
    </source>
</evidence>
<dbReference type="PROSITE" id="PS51549">
    <property type="entry name" value="DM13"/>
    <property type="match status" value="2"/>
</dbReference>
<keyword evidence="1" id="KW-0677">Repeat</keyword>
<dbReference type="Pfam" id="PF03351">
    <property type="entry name" value="DOMON"/>
    <property type="match status" value="1"/>
</dbReference>
<feature type="compositionally biased region" description="Polar residues" evidence="2">
    <location>
        <begin position="1008"/>
        <end position="1018"/>
    </location>
</feature>
<dbReference type="InterPro" id="IPR057443">
    <property type="entry name" value="At5g54830-like"/>
</dbReference>
<dbReference type="InterPro" id="IPR045266">
    <property type="entry name" value="DOH_DOMON"/>
</dbReference>
<sequence length="1115" mass="123042">MWINDASYRLSSSLLPSLEARGEALILRRRIVVGPAKLGGQLAATFQASNQVACTMARPAQPLASCFSASSSRRPILSFAAIGILLASCLQSCSAASYGKPLGKLSQLHHGVSGEVFAVDGRTLYIKDLTYDGEGPAAYFYAGNSKTPIDNGFRVPDERGTYDLLRRYRKEDITLTLPEGKTLNNIRWFAIWCDDFSVNFGDVRIPRGFEYPRPKKLGTLNGIHGVSSEPVVIVDAQTLLIPGFSYDGEAPDAKFWAGPGPNPTPQGIRIPDENGKENPLRKYDHKTIVLTLPGDLTVHELGHFGVWCEAFTVDFGHVKIPQSLNVPPSLKMLGVSPQSKLNCEVLQDDLAFEVRWAVAGDSVVVQLVAKLDAGQYMSFGLSPDPKKSIMVGGDVVVAWVDKETLQGYAVDYFLDAKSQCSGQRGSCPDTRIQDNSNSVRLLNAAMVNGYSIVTYQRPLKASDELDVPITTNGSQAIIWAIGPLNERKEVSFHSNYLKKDQLIEFGRPPRWNCPMPDNQEQDRHPALTDKDKDSTSLQTEVTTRRPQRVPPPPAAAPKNDPWEIPPIHCSEPADGVFYAQMGPTGGKHGYPAITGHVGWGISWYINGLLIPEINVVRGKKYTFVVEGGSDPEVPARYHPFYITDDPIGGYQHKTPEEKENVRIFAGVKRIRGTMKLTGVGRLCNWVPDQSQPLADEFSSFGAYQRTLTLECDHGEPGIVEWTPDADTPDTVYYQCFTHRHLGWKINVHDECDEGGIQGSASEVREVYAELPGRQLNAGETDQLVGGESIRVSSKNTIEAKMSQVEGVAQRAKNTGFKPESVVVEGGFKPILRVTEVTDYAEDRRLNVDESDDAILDSREYAPLDSFEPMFVPSPPDGNQSKKLKKKAQRNKRREAEEDTQPAADSPEAYYLPPSAPRQSSRRPESQAPVDGALITADGTQVLDANLARSIPKVNERPGRVRLSSDVLSKTPQYGSFRGELPPPIPGNFRPDAIPQLQNTDRAGRKNPGNGNTRLTLVQRSKRAPHHVPGHNEDDDTQNMNSSLVTNAEVTPTNQQYHDHSQLDDQHDHHNHYHNHTDSMDHADHDHAREPSPSAGELVMANIEYIVLTVVLYFVI</sequence>
<dbReference type="PANTHER" id="PTHR24036:SF13">
    <property type="entry name" value="PROTEIN SKELETOR, ISOFORMS D_E"/>
    <property type="match status" value="1"/>
</dbReference>
<protein>
    <submittedName>
        <fullName evidence="6">Protein Skeletor, isoforms B/C isoform X1</fullName>
    </submittedName>
</protein>
<evidence type="ECO:0000256" key="1">
    <source>
        <dbReference type="ARBA" id="ARBA00022737"/>
    </source>
</evidence>
<dbReference type="OrthoDB" id="2448405at2759"/>
<evidence type="ECO:0000256" key="2">
    <source>
        <dbReference type="SAM" id="MobiDB-lite"/>
    </source>
</evidence>
<dbReference type="GeneID" id="107222271"/>
<keyword evidence="5" id="KW-1185">Reference proteome</keyword>
<gene>
    <name evidence="6" type="primary">LOC107222271</name>
</gene>
<proteinExistence type="predicted"/>
<evidence type="ECO:0000313" key="6">
    <source>
        <dbReference type="RefSeq" id="XP_015517045.2"/>
    </source>
</evidence>
<feature type="region of interest" description="Disordered" evidence="2">
    <location>
        <begin position="865"/>
        <end position="927"/>
    </location>
</feature>
<name>A0A6J0BRB8_NEOLC</name>
<reference evidence="6" key="1">
    <citation type="submission" date="2025-08" db="UniProtKB">
        <authorList>
            <consortium name="RefSeq"/>
        </authorList>
    </citation>
    <scope>IDENTIFICATION</scope>
    <source>
        <tissue evidence="6">Thorax and Abdomen</tissue>
    </source>
</reference>
<dbReference type="RefSeq" id="XP_015517045.2">
    <property type="nucleotide sequence ID" value="XM_015661559.2"/>
</dbReference>
<dbReference type="CDD" id="cd09631">
    <property type="entry name" value="DOMON_DOH"/>
    <property type="match status" value="1"/>
</dbReference>
<evidence type="ECO:0000259" key="3">
    <source>
        <dbReference type="PROSITE" id="PS50836"/>
    </source>
</evidence>
<feature type="domain" description="DM13" evidence="4">
    <location>
        <begin position="207"/>
        <end position="321"/>
    </location>
</feature>
<feature type="region of interest" description="Disordered" evidence="2">
    <location>
        <begin position="1055"/>
        <end position="1092"/>
    </location>
</feature>
<feature type="compositionally biased region" description="Basic residues" evidence="2">
    <location>
        <begin position="1019"/>
        <end position="1028"/>
    </location>
</feature>
<dbReference type="Proteomes" id="UP000829291">
    <property type="component" value="Chromosome 3"/>
</dbReference>
<feature type="domain" description="DM13" evidence="4">
    <location>
        <begin position="96"/>
        <end position="206"/>
    </location>
</feature>
<dbReference type="PANTHER" id="PTHR24036">
    <property type="entry name" value="SKELETOR-RELATED"/>
    <property type="match status" value="1"/>
</dbReference>
<dbReference type="InterPro" id="IPR019545">
    <property type="entry name" value="DM13_domain"/>
</dbReference>
<feature type="compositionally biased region" description="Basic residues" evidence="2">
    <location>
        <begin position="881"/>
        <end position="892"/>
    </location>
</feature>
<dbReference type="Pfam" id="PF25489">
    <property type="entry name" value="At5g54830"/>
    <property type="match status" value="1"/>
</dbReference>
<dbReference type="KEGG" id="nlo:107222271"/>
<accession>A0A6J0BRB8</accession>
<feature type="compositionally biased region" description="Basic and acidic residues" evidence="2">
    <location>
        <begin position="1074"/>
        <end position="1089"/>
    </location>
</feature>
<dbReference type="SMART" id="SM00686">
    <property type="entry name" value="DM13"/>
    <property type="match status" value="2"/>
</dbReference>
<evidence type="ECO:0000259" key="4">
    <source>
        <dbReference type="PROSITE" id="PS51549"/>
    </source>
</evidence>
<dbReference type="InterPro" id="IPR005018">
    <property type="entry name" value="DOMON_domain"/>
</dbReference>
<dbReference type="InterPro" id="IPR052126">
    <property type="entry name" value="Spindle_Org/Thrombomodulin"/>
</dbReference>